<name>A0A1S6L3A0_9CAUD</name>
<protein>
    <submittedName>
        <fullName evidence="1">Uncharacterized protein</fullName>
    </submittedName>
</protein>
<dbReference type="EMBL" id="KY448244">
    <property type="protein sequence ID" value="AQT28652.1"/>
    <property type="molecule type" value="Genomic_DNA"/>
</dbReference>
<reference evidence="1 2" key="1">
    <citation type="submission" date="2017-01" db="EMBL/GenBank/DDBJ databases">
        <authorList>
            <person name="Mah S.A."/>
            <person name="Swanson W.J."/>
            <person name="Moy G.W."/>
            <person name="Vacquier V.D."/>
        </authorList>
    </citation>
    <scope>NUCLEOTIDE SEQUENCE [LARGE SCALE GENOMIC DNA]</scope>
</reference>
<keyword evidence="2" id="KW-1185">Reference proteome</keyword>
<sequence length="260" mass="29470">MGRLRDYGSEPTMDIHGFPDCVAPEYLEAWSAYISTQTAQDLYNSSPQPQGMTRVVQGFLSSLSKQSTQFLVRAVPGVMSDSVKEARVTLKATQYDYKFWTDRIRLAELLRVADVKVVVNSTYNPIANCINASLEIYLVYVPKPVKGKIPKIGEVLHSKVPYWFSSKQPKALFKTDNLTKKLARSPIPVVPDTYPPVETAMAQPRLWHEWNEKLGISCIRCKGNSFVLHVSSPRMLCFLGSHRKQEMERKLISLARSIFI</sequence>
<accession>A0A1S6L3A0</accession>
<gene>
    <name evidence="1" type="ORF">YOLOSWAG_173</name>
</gene>
<evidence type="ECO:0000313" key="1">
    <source>
        <dbReference type="EMBL" id="AQT28652.1"/>
    </source>
</evidence>
<evidence type="ECO:0000313" key="2">
    <source>
        <dbReference type="Proteomes" id="UP000221250"/>
    </source>
</evidence>
<proteinExistence type="predicted"/>
<organism evidence="1 2">
    <name type="scientific">Erwinia phage vB_EamM_Yoloswag</name>
    <dbReference type="NCBI Taxonomy" id="1958956"/>
    <lineage>
        <taxon>Viruses</taxon>
        <taxon>Duplodnaviria</taxon>
        <taxon>Heunggongvirae</taxon>
        <taxon>Uroviricota</taxon>
        <taxon>Caudoviricetes</taxon>
        <taxon>Yoloswagvirus</taxon>
        <taxon>Yoloswagvirus yoloswag</taxon>
    </lineage>
</organism>
<dbReference type="Proteomes" id="UP000221250">
    <property type="component" value="Segment"/>
</dbReference>